<name>A0ABV4BRV3_9CLOT</name>
<dbReference type="GO" id="GO:0050157">
    <property type="term" value="F:ornithine racemase activity"/>
    <property type="evidence" value="ECO:0007669"/>
    <property type="project" value="UniProtKB-EC"/>
</dbReference>
<keyword evidence="4 7" id="KW-0413">Isomerase</keyword>
<dbReference type="InterPro" id="IPR000821">
    <property type="entry name" value="Ala_racemase"/>
</dbReference>
<evidence type="ECO:0000313" key="7">
    <source>
        <dbReference type="EMBL" id="MEY8001509.1"/>
    </source>
</evidence>
<proteinExistence type="inferred from homology"/>
<dbReference type="Proteomes" id="UP001564657">
    <property type="component" value="Unassembled WGS sequence"/>
</dbReference>
<reference evidence="7 8" key="1">
    <citation type="submission" date="2024-08" db="EMBL/GenBank/DDBJ databases">
        <title>Clostridium lapicellarii sp. nov., and Clostridium renhuaiense sp. nov., two species isolated from the mud in a fermentation cellar used for producing sauce-flavour Chinese liquors.</title>
        <authorList>
            <person name="Yang F."/>
            <person name="Wang H."/>
            <person name="Chen L.Q."/>
            <person name="Zhou N."/>
            <person name="Lu J.J."/>
            <person name="Pu X.X."/>
            <person name="Wan B."/>
            <person name="Wang L."/>
            <person name="Liu S.J."/>
        </authorList>
    </citation>
    <scope>NUCLEOTIDE SEQUENCE [LARGE SCALE GENOMIC DNA]</scope>
    <source>
        <strain evidence="7 8">MT-5</strain>
    </source>
</reference>
<accession>A0ABV4BRV3</accession>
<dbReference type="InterPro" id="IPR026956">
    <property type="entry name" value="D-ser_dehydrat-like_dom"/>
</dbReference>
<keyword evidence="3" id="KW-0663">Pyridoxal phosphate</keyword>
<comment type="cofactor">
    <cofactor evidence="1">
        <name>pyridoxal 5'-phosphate</name>
        <dbReference type="ChEBI" id="CHEBI:597326"/>
    </cofactor>
</comment>
<evidence type="ECO:0000256" key="1">
    <source>
        <dbReference type="ARBA" id="ARBA00001933"/>
    </source>
</evidence>
<dbReference type="InterPro" id="IPR029066">
    <property type="entry name" value="PLP-binding_barrel"/>
</dbReference>
<dbReference type="RefSeq" id="WP_369705404.1">
    <property type="nucleotide sequence ID" value="NZ_JBGEWD010000020.1"/>
</dbReference>
<sequence>MKKEYPCVEVKLWKITHNAKEILSICNKRGIDVIGITKVFCAEIPIVQAILNSGIKKIGDSRILNLQKMKSINCKKMLLRISMKSQSYEVVRYSDISLNSELDVIKELSRTAKMLNIIHNIILMVDLGDLREGVLVKNVIDTVKEIVKFENIRLVGLGTNVTCYGGVIPDENNLGKLVELKKNIMKVFDMDLPIISGGNSSSLYMVMDGTIPEGINQLRIGEGIVLGRETSFGRHIANCYDDAFILKGEIIEIKEKPTVPIGKIGVDAFGKKPKFQNKGIRKRAIVAVGRQDMKVDGLTPLDKNISIFGASSDHLILDITESENSLKVGDIVDFKMDYGCILAAMTSPYVSKYYSEDFICLSS</sequence>
<organism evidence="7 8">
    <name type="scientific">Clostridium moutaii</name>
    <dbReference type="NCBI Taxonomy" id="3240932"/>
    <lineage>
        <taxon>Bacteria</taxon>
        <taxon>Bacillati</taxon>
        <taxon>Bacillota</taxon>
        <taxon>Clostridia</taxon>
        <taxon>Eubacteriales</taxon>
        <taxon>Clostridiaceae</taxon>
        <taxon>Clostridium</taxon>
    </lineage>
</organism>
<feature type="domain" description="Alanine racemase N-terminal" evidence="5">
    <location>
        <begin position="12"/>
        <end position="224"/>
    </location>
</feature>
<comment type="similarity">
    <text evidence="2">Belongs to the DSD1 family.</text>
</comment>
<gene>
    <name evidence="7" type="primary">orr</name>
    <name evidence="7" type="ORF">AB8U03_15125</name>
</gene>
<dbReference type="NCBIfam" id="NF040742">
    <property type="entry name" value="racem_Orr"/>
    <property type="match status" value="1"/>
</dbReference>
<dbReference type="Gene3D" id="3.20.20.10">
    <property type="entry name" value="Alanine racemase"/>
    <property type="match status" value="1"/>
</dbReference>
<evidence type="ECO:0000256" key="3">
    <source>
        <dbReference type="ARBA" id="ARBA00022898"/>
    </source>
</evidence>
<evidence type="ECO:0000259" key="6">
    <source>
        <dbReference type="Pfam" id="PF14031"/>
    </source>
</evidence>
<dbReference type="SUPFAM" id="SSF51419">
    <property type="entry name" value="PLP-binding barrel"/>
    <property type="match status" value="1"/>
</dbReference>
<evidence type="ECO:0000256" key="2">
    <source>
        <dbReference type="ARBA" id="ARBA00005323"/>
    </source>
</evidence>
<dbReference type="Pfam" id="PF14031">
    <property type="entry name" value="D-ser_dehydrat"/>
    <property type="match status" value="1"/>
</dbReference>
<dbReference type="PANTHER" id="PTHR30511">
    <property type="entry name" value="ALANINE RACEMASE"/>
    <property type="match status" value="1"/>
</dbReference>
<keyword evidence="8" id="KW-1185">Reference proteome</keyword>
<dbReference type="CDD" id="cd06815">
    <property type="entry name" value="PLPDE_III_AR_like_1"/>
    <property type="match status" value="1"/>
</dbReference>
<evidence type="ECO:0000259" key="5">
    <source>
        <dbReference type="Pfam" id="PF01168"/>
    </source>
</evidence>
<protein>
    <submittedName>
        <fullName evidence="7">Ornithine racemase Orr</fullName>
        <ecNumber evidence="7">5.1.1.12</ecNumber>
    </submittedName>
</protein>
<dbReference type="EMBL" id="JBGEWD010000020">
    <property type="protein sequence ID" value="MEY8001509.1"/>
    <property type="molecule type" value="Genomic_DNA"/>
</dbReference>
<evidence type="ECO:0000256" key="4">
    <source>
        <dbReference type="ARBA" id="ARBA00023235"/>
    </source>
</evidence>
<comment type="caution">
    <text evidence="7">The sequence shown here is derived from an EMBL/GenBank/DDBJ whole genome shotgun (WGS) entry which is preliminary data.</text>
</comment>
<dbReference type="EC" id="5.1.1.12" evidence="7"/>
<feature type="domain" description="D-serine dehydratase-like" evidence="6">
    <location>
        <begin position="282"/>
        <end position="349"/>
    </location>
</feature>
<evidence type="ECO:0000313" key="8">
    <source>
        <dbReference type="Proteomes" id="UP001564657"/>
    </source>
</evidence>
<dbReference type="PANTHER" id="PTHR30511:SF3">
    <property type="entry name" value="LYSINE RACEMASE"/>
    <property type="match status" value="1"/>
</dbReference>
<dbReference type="Pfam" id="PF01168">
    <property type="entry name" value="Ala_racemase_N"/>
    <property type="match status" value="1"/>
</dbReference>
<dbReference type="InterPro" id="IPR001608">
    <property type="entry name" value="Ala_racemase_N"/>
</dbReference>